<gene>
    <name evidence="1" type="ORF">S03H2_36710</name>
</gene>
<organism evidence="1">
    <name type="scientific">marine sediment metagenome</name>
    <dbReference type="NCBI Taxonomy" id="412755"/>
    <lineage>
        <taxon>unclassified sequences</taxon>
        <taxon>metagenomes</taxon>
        <taxon>ecological metagenomes</taxon>
    </lineage>
</organism>
<feature type="non-terminal residue" evidence="1">
    <location>
        <position position="71"/>
    </location>
</feature>
<protein>
    <submittedName>
        <fullName evidence="1">Uncharacterized protein</fullName>
    </submittedName>
</protein>
<dbReference type="AlphaFoldDB" id="X1GLK3"/>
<proteinExistence type="predicted"/>
<dbReference type="EMBL" id="BARU01022544">
    <property type="protein sequence ID" value="GAH58052.1"/>
    <property type="molecule type" value="Genomic_DNA"/>
</dbReference>
<reference evidence="1" key="1">
    <citation type="journal article" date="2014" name="Front. Microbiol.">
        <title>High frequency of phylogenetically diverse reductive dehalogenase-homologous genes in deep subseafloor sedimentary metagenomes.</title>
        <authorList>
            <person name="Kawai M."/>
            <person name="Futagami T."/>
            <person name="Toyoda A."/>
            <person name="Takaki Y."/>
            <person name="Nishi S."/>
            <person name="Hori S."/>
            <person name="Arai W."/>
            <person name="Tsubouchi T."/>
            <person name="Morono Y."/>
            <person name="Uchiyama I."/>
            <person name="Ito T."/>
            <person name="Fujiyama A."/>
            <person name="Inagaki F."/>
            <person name="Takami H."/>
        </authorList>
    </citation>
    <scope>NUCLEOTIDE SEQUENCE</scope>
    <source>
        <strain evidence="1">Expedition CK06-06</strain>
    </source>
</reference>
<name>X1GLK3_9ZZZZ</name>
<accession>X1GLK3</accession>
<evidence type="ECO:0000313" key="1">
    <source>
        <dbReference type="EMBL" id="GAH58052.1"/>
    </source>
</evidence>
<sequence length="71" mass="7767">MIQLEVLSPSHKLSAASSVPIGQEGLVHIWGQNNSALERELGISWIVRDPDGLLVELYPENKDIEWSATGA</sequence>
<comment type="caution">
    <text evidence="1">The sequence shown here is derived from an EMBL/GenBank/DDBJ whole genome shotgun (WGS) entry which is preliminary data.</text>
</comment>